<dbReference type="PANTHER" id="PTHR11886">
    <property type="entry name" value="DYNEIN LIGHT CHAIN"/>
    <property type="match status" value="1"/>
</dbReference>
<dbReference type="PANTHER" id="PTHR11886:SF56">
    <property type="entry name" value="OS02G0580400 PROTEIN"/>
    <property type="match status" value="1"/>
</dbReference>
<evidence type="ECO:0000256" key="10">
    <source>
        <dbReference type="RuleBase" id="RU365010"/>
    </source>
</evidence>
<evidence type="ECO:0000256" key="4">
    <source>
        <dbReference type="ARBA" id="ARBA00022490"/>
    </source>
</evidence>
<proteinExistence type="inferred from homology"/>
<dbReference type="GO" id="GO:0005634">
    <property type="term" value="C:nucleus"/>
    <property type="evidence" value="ECO:0007669"/>
    <property type="project" value="UniProtKB-SubCell"/>
</dbReference>
<dbReference type="GO" id="GO:0051028">
    <property type="term" value="P:mRNA transport"/>
    <property type="evidence" value="ECO:0007669"/>
    <property type="project" value="UniProtKB-KW"/>
</dbReference>
<reference evidence="11 12" key="1">
    <citation type="submission" date="2023-12" db="EMBL/GenBank/DDBJ databases">
        <title>A high-quality genome assembly for Dillenia turbinata (Dilleniales).</title>
        <authorList>
            <person name="Chanderbali A."/>
        </authorList>
    </citation>
    <scope>NUCLEOTIDE SEQUENCE [LARGE SCALE GENOMIC DNA]</scope>
    <source>
        <strain evidence="11">LSX21</strain>
        <tissue evidence="11">Leaf</tissue>
    </source>
</reference>
<name>A0AAN8VJM5_9MAGN</name>
<dbReference type="Proteomes" id="UP001370490">
    <property type="component" value="Unassembled WGS sequence"/>
</dbReference>
<dbReference type="GO" id="GO:0015031">
    <property type="term" value="P:protein transport"/>
    <property type="evidence" value="ECO:0007669"/>
    <property type="project" value="UniProtKB-KW"/>
</dbReference>
<dbReference type="Pfam" id="PF01221">
    <property type="entry name" value="Dynein_light"/>
    <property type="match status" value="1"/>
</dbReference>
<evidence type="ECO:0000256" key="1">
    <source>
        <dbReference type="ARBA" id="ARBA00004123"/>
    </source>
</evidence>
<keyword evidence="9" id="KW-0539">Nucleus</keyword>
<evidence type="ECO:0000256" key="3">
    <source>
        <dbReference type="ARBA" id="ARBA00022448"/>
    </source>
</evidence>
<comment type="caution">
    <text evidence="11">The sequence shown here is derived from an EMBL/GenBank/DDBJ whole genome shotgun (WGS) entry which is preliminary data.</text>
</comment>
<protein>
    <recommendedName>
        <fullName evidence="10">Dynein light chain</fullName>
    </recommendedName>
</protein>
<dbReference type="InterPro" id="IPR001372">
    <property type="entry name" value="Dynein_light_chain_typ-1/2"/>
</dbReference>
<dbReference type="SUPFAM" id="SSF54648">
    <property type="entry name" value="DLC"/>
    <property type="match status" value="1"/>
</dbReference>
<keyword evidence="10" id="KW-0505">Motor protein</keyword>
<evidence type="ECO:0000256" key="8">
    <source>
        <dbReference type="ARBA" id="ARBA00023212"/>
    </source>
</evidence>
<dbReference type="GO" id="GO:0007017">
    <property type="term" value="P:microtubule-based process"/>
    <property type="evidence" value="ECO:0007669"/>
    <property type="project" value="InterPro"/>
</dbReference>
<dbReference type="GO" id="GO:0005868">
    <property type="term" value="C:cytoplasmic dynein complex"/>
    <property type="evidence" value="ECO:0007669"/>
    <property type="project" value="TreeGrafter"/>
</dbReference>
<evidence type="ECO:0000256" key="5">
    <source>
        <dbReference type="ARBA" id="ARBA00022701"/>
    </source>
</evidence>
<keyword evidence="4 10" id="KW-0963">Cytoplasm</keyword>
<sequence length="156" mass="17412">MEVIAEESREEGVHYASRRMLTAPATRLQRAPSMEVKLAAMAVDLNARLRSADMPVVMQERALRHTRGLLDADPKTRPNPTHMALALKKEFDGAFGVAWHCIVGKSFGSFVTHSSGGFIYFSMDKLSFLLFKTEVRPIPKISPLLQVSSRINSLKK</sequence>
<evidence type="ECO:0000313" key="11">
    <source>
        <dbReference type="EMBL" id="KAK6936308.1"/>
    </source>
</evidence>
<keyword evidence="10" id="KW-0243">Dynein</keyword>
<keyword evidence="7" id="KW-0653">Protein transport</keyword>
<keyword evidence="6" id="KW-0509">mRNA transport</keyword>
<dbReference type="AlphaFoldDB" id="A0AAN8VJM5"/>
<evidence type="ECO:0000256" key="6">
    <source>
        <dbReference type="ARBA" id="ARBA00022816"/>
    </source>
</evidence>
<dbReference type="EMBL" id="JBAMMX010000007">
    <property type="protein sequence ID" value="KAK6936308.1"/>
    <property type="molecule type" value="Genomic_DNA"/>
</dbReference>
<keyword evidence="8 10" id="KW-0206">Cytoskeleton</keyword>
<dbReference type="GO" id="GO:0045505">
    <property type="term" value="F:dynein intermediate chain binding"/>
    <property type="evidence" value="ECO:0007669"/>
    <property type="project" value="TreeGrafter"/>
</dbReference>
<dbReference type="InterPro" id="IPR037177">
    <property type="entry name" value="DLC_sf"/>
</dbReference>
<gene>
    <name evidence="11" type="ORF">RJ641_033338</name>
</gene>
<evidence type="ECO:0000256" key="7">
    <source>
        <dbReference type="ARBA" id="ARBA00022927"/>
    </source>
</evidence>
<evidence type="ECO:0000313" key="12">
    <source>
        <dbReference type="Proteomes" id="UP001370490"/>
    </source>
</evidence>
<evidence type="ECO:0000256" key="9">
    <source>
        <dbReference type="ARBA" id="ARBA00023242"/>
    </source>
</evidence>
<keyword evidence="5 10" id="KW-0493">Microtubule</keyword>
<comment type="similarity">
    <text evidence="10">Belongs to the dynein light chain family.</text>
</comment>
<evidence type="ECO:0000256" key="2">
    <source>
        <dbReference type="ARBA" id="ARBA00004245"/>
    </source>
</evidence>
<comment type="subcellular location">
    <subcellularLocation>
        <location evidence="2 10">Cytoplasm</location>
        <location evidence="2 10">Cytoskeleton</location>
    </subcellularLocation>
    <subcellularLocation>
        <location evidence="1">Nucleus</location>
    </subcellularLocation>
</comment>
<organism evidence="11 12">
    <name type="scientific">Dillenia turbinata</name>
    <dbReference type="NCBI Taxonomy" id="194707"/>
    <lineage>
        <taxon>Eukaryota</taxon>
        <taxon>Viridiplantae</taxon>
        <taxon>Streptophyta</taxon>
        <taxon>Embryophyta</taxon>
        <taxon>Tracheophyta</taxon>
        <taxon>Spermatophyta</taxon>
        <taxon>Magnoliopsida</taxon>
        <taxon>eudicotyledons</taxon>
        <taxon>Gunneridae</taxon>
        <taxon>Pentapetalae</taxon>
        <taxon>Dilleniales</taxon>
        <taxon>Dilleniaceae</taxon>
        <taxon>Dillenia</taxon>
    </lineage>
</organism>
<dbReference type="Gene3D" id="3.30.740.10">
    <property type="entry name" value="Protein Inhibitor Of Neuronal Nitric Oxide Synthase"/>
    <property type="match status" value="1"/>
</dbReference>
<keyword evidence="12" id="KW-1185">Reference proteome</keyword>
<dbReference type="SMART" id="SM01375">
    <property type="entry name" value="Dynein_light"/>
    <property type="match status" value="1"/>
</dbReference>
<accession>A0AAN8VJM5</accession>
<dbReference type="FunFam" id="3.30.740.10:FF:000005">
    <property type="entry name" value="Dynein light chain"/>
    <property type="match status" value="1"/>
</dbReference>
<dbReference type="GO" id="GO:0005874">
    <property type="term" value="C:microtubule"/>
    <property type="evidence" value="ECO:0007669"/>
    <property type="project" value="UniProtKB-KW"/>
</dbReference>
<keyword evidence="3" id="KW-0813">Transport</keyword>